<proteinExistence type="predicted"/>
<organism evidence="1 2">
    <name type="scientific">Chitinophaga parva</name>
    <dbReference type="NCBI Taxonomy" id="2169414"/>
    <lineage>
        <taxon>Bacteria</taxon>
        <taxon>Pseudomonadati</taxon>
        <taxon>Bacteroidota</taxon>
        <taxon>Chitinophagia</taxon>
        <taxon>Chitinophagales</taxon>
        <taxon>Chitinophagaceae</taxon>
        <taxon>Chitinophaga</taxon>
    </lineage>
</organism>
<reference evidence="1 2" key="1">
    <citation type="submission" date="2018-04" db="EMBL/GenBank/DDBJ databases">
        <title>Chitinophaga fuyangensis sp. nov., isolated from soil in a chemical factory.</title>
        <authorList>
            <person name="Chen K."/>
        </authorList>
    </citation>
    <scope>NUCLEOTIDE SEQUENCE [LARGE SCALE GENOMIC DNA]</scope>
    <source>
        <strain evidence="1 2">LY-1</strain>
    </source>
</reference>
<comment type="caution">
    <text evidence="1">The sequence shown here is derived from an EMBL/GenBank/DDBJ whole genome shotgun (WGS) entry which is preliminary data.</text>
</comment>
<sequence>METSEVIVRVALPADTIYASEIVNEMEASARVRGTGIARRSPESIIQKILQGKAVIAILPDGTWVGFSYLETWQQGEFVSNSGLIVAPAFRNQGVASAIKRTVFDLSRHLYPDAKIFSITTGGAVMKLNNQLGFMPVAYHDITTDTAFWKGCESCINYPILCSKGCHNCLCTAMLFDPTMPEAQHA</sequence>
<dbReference type="AlphaFoldDB" id="A0A2T7BKX9"/>
<gene>
    <name evidence="1" type="ORF">DCC81_02245</name>
</gene>
<keyword evidence="1" id="KW-0808">Transferase</keyword>
<keyword evidence="2" id="KW-1185">Reference proteome</keyword>
<dbReference type="RefSeq" id="WP_108684967.1">
    <property type="nucleotide sequence ID" value="NZ_QCYK01000001.1"/>
</dbReference>
<dbReference type="OrthoDB" id="9812988at2"/>
<evidence type="ECO:0000313" key="2">
    <source>
        <dbReference type="Proteomes" id="UP000244450"/>
    </source>
</evidence>
<dbReference type="Gene3D" id="3.40.630.30">
    <property type="match status" value="1"/>
</dbReference>
<protein>
    <submittedName>
        <fullName evidence="1">N-acetyltransferase</fullName>
    </submittedName>
</protein>
<accession>A0A2T7BKX9</accession>
<dbReference type="GO" id="GO:0016740">
    <property type="term" value="F:transferase activity"/>
    <property type="evidence" value="ECO:0007669"/>
    <property type="project" value="UniProtKB-KW"/>
</dbReference>
<dbReference type="InterPro" id="IPR016181">
    <property type="entry name" value="Acyl_CoA_acyltransferase"/>
</dbReference>
<dbReference type="Proteomes" id="UP000244450">
    <property type="component" value="Unassembled WGS sequence"/>
</dbReference>
<dbReference type="SUPFAM" id="SSF55729">
    <property type="entry name" value="Acyl-CoA N-acyltransferases (Nat)"/>
    <property type="match status" value="1"/>
</dbReference>
<dbReference type="EMBL" id="QCYK01000001">
    <property type="protein sequence ID" value="PUZ28328.1"/>
    <property type="molecule type" value="Genomic_DNA"/>
</dbReference>
<name>A0A2T7BKX9_9BACT</name>
<evidence type="ECO:0000313" key="1">
    <source>
        <dbReference type="EMBL" id="PUZ28328.1"/>
    </source>
</evidence>